<evidence type="ECO:0000313" key="3">
    <source>
        <dbReference type="EMBL" id="GGB43895.1"/>
    </source>
</evidence>
<protein>
    <submittedName>
        <fullName evidence="3">MFS transporter</fullName>
    </submittedName>
</protein>
<organism evidence="3 4">
    <name type="scientific">Gordonia jinhuaensis</name>
    <dbReference type="NCBI Taxonomy" id="1517702"/>
    <lineage>
        <taxon>Bacteria</taxon>
        <taxon>Bacillati</taxon>
        <taxon>Actinomycetota</taxon>
        <taxon>Actinomycetes</taxon>
        <taxon>Mycobacteriales</taxon>
        <taxon>Gordoniaceae</taxon>
        <taxon>Gordonia</taxon>
    </lineage>
</organism>
<sequence>MDDGSDLTRRSGHRQQLTTAGTSSTGTSSAETSSGGDPADATIPRRTLWSYAAGSVGTGGFGTLPGLVLAYYLTDTLSVAAGAAAVIVVAPKIIDLVVNPVVGARSDAHARATGSRRGYMIAGALMMLPLFILTFATPTSLPVPAAAVWVLIFFTLTAIAYAFFQAPYVALPADLTTDYHERTRLLSVRIAVLALAILVVGAGAPAIRDAAGGGAGGYLLMAIAAAILICAGMLVASRCAPSRGARTQTHDRVGADGGAVLREGITAFREISDFRILLAVFVLQALASAVMLGGAQYVATYVLDDTSALTPMFAALVAPAILVMPLWYRFARRHGKVVGLFAASATFTVAAASLVVAVWAPGPWMFASVAVAGVGYAGMQAFPLAMLPDPIPGDAQQSGIDRSGAISGVWTAGETVGLALGPGVFLLVLAACGFVSSSGDHTATQSSTAITGIAVGFSLIPALLVAASMLVLRRYRDTTVRHDSTKQTL</sequence>
<feature type="transmembrane region" description="Helical" evidence="2">
    <location>
        <begin position="448"/>
        <end position="472"/>
    </location>
</feature>
<feature type="transmembrane region" description="Helical" evidence="2">
    <location>
        <begin position="48"/>
        <end position="73"/>
    </location>
</feature>
<dbReference type="GO" id="GO:0015293">
    <property type="term" value="F:symporter activity"/>
    <property type="evidence" value="ECO:0007669"/>
    <property type="project" value="InterPro"/>
</dbReference>
<dbReference type="PANTHER" id="PTHR11328">
    <property type="entry name" value="MAJOR FACILITATOR SUPERFAMILY DOMAIN-CONTAINING PROTEIN"/>
    <property type="match status" value="1"/>
</dbReference>
<dbReference type="PANTHER" id="PTHR11328:SF24">
    <property type="entry name" value="MAJOR FACILITATOR SUPERFAMILY (MFS) PROFILE DOMAIN-CONTAINING PROTEIN"/>
    <property type="match status" value="1"/>
</dbReference>
<dbReference type="EMBL" id="BMGC01000037">
    <property type="protein sequence ID" value="GGB43895.1"/>
    <property type="molecule type" value="Genomic_DNA"/>
</dbReference>
<feature type="compositionally biased region" description="Low complexity" evidence="1">
    <location>
        <begin position="18"/>
        <end position="36"/>
    </location>
</feature>
<evidence type="ECO:0000256" key="2">
    <source>
        <dbReference type="SAM" id="Phobius"/>
    </source>
</evidence>
<feature type="transmembrane region" description="Helical" evidence="2">
    <location>
        <begin position="276"/>
        <end position="299"/>
    </location>
</feature>
<gene>
    <name evidence="3" type="ORF">GCM10011489_34270</name>
</gene>
<comment type="caution">
    <text evidence="3">The sequence shown here is derived from an EMBL/GenBank/DDBJ whole genome shotgun (WGS) entry which is preliminary data.</text>
</comment>
<evidence type="ECO:0000313" key="4">
    <source>
        <dbReference type="Proteomes" id="UP000621454"/>
    </source>
</evidence>
<proteinExistence type="predicted"/>
<dbReference type="GO" id="GO:0008643">
    <property type="term" value="P:carbohydrate transport"/>
    <property type="evidence" value="ECO:0007669"/>
    <property type="project" value="InterPro"/>
</dbReference>
<reference evidence="3" key="1">
    <citation type="journal article" date="2014" name="Int. J. Syst. Evol. Microbiol.">
        <title>Complete genome sequence of Corynebacterium casei LMG S-19264T (=DSM 44701T), isolated from a smear-ripened cheese.</title>
        <authorList>
            <consortium name="US DOE Joint Genome Institute (JGI-PGF)"/>
            <person name="Walter F."/>
            <person name="Albersmeier A."/>
            <person name="Kalinowski J."/>
            <person name="Ruckert C."/>
        </authorList>
    </citation>
    <scope>NUCLEOTIDE SEQUENCE</scope>
    <source>
        <strain evidence="3">CGMCC 1.12827</strain>
    </source>
</reference>
<keyword evidence="2" id="KW-0812">Transmembrane</keyword>
<dbReference type="Pfam" id="PF13347">
    <property type="entry name" value="MFS_2"/>
    <property type="match status" value="1"/>
</dbReference>
<feature type="region of interest" description="Disordered" evidence="1">
    <location>
        <begin position="1"/>
        <end position="41"/>
    </location>
</feature>
<feature type="transmembrane region" description="Helical" evidence="2">
    <location>
        <begin position="366"/>
        <end position="387"/>
    </location>
</feature>
<keyword evidence="2" id="KW-0472">Membrane</keyword>
<feature type="transmembrane region" description="Helical" evidence="2">
    <location>
        <begin position="79"/>
        <end position="98"/>
    </location>
</feature>
<name>A0A916THZ3_9ACTN</name>
<dbReference type="SUPFAM" id="SSF103473">
    <property type="entry name" value="MFS general substrate transporter"/>
    <property type="match status" value="1"/>
</dbReference>
<keyword evidence="2" id="KW-1133">Transmembrane helix</keyword>
<dbReference type="Gene3D" id="1.20.1250.20">
    <property type="entry name" value="MFS general substrate transporter like domains"/>
    <property type="match status" value="2"/>
</dbReference>
<feature type="transmembrane region" description="Helical" evidence="2">
    <location>
        <begin position="185"/>
        <end position="204"/>
    </location>
</feature>
<feature type="transmembrane region" description="Helical" evidence="2">
    <location>
        <begin position="337"/>
        <end position="360"/>
    </location>
</feature>
<feature type="transmembrane region" description="Helical" evidence="2">
    <location>
        <begin position="408"/>
        <end position="436"/>
    </location>
</feature>
<feature type="transmembrane region" description="Helical" evidence="2">
    <location>
        <begin position="143"/>
        <end position="164"/>
    </location>
</feature>
<dbReference type="GO" id="GO:0005886">
    <property type="term" value="C:plasma membrane"/>
    <property type="evidence" value="ECO:0007669"/>
    <property type="project" value="TreeGrafter"/>
</dbReference>
<feature type="transmembrane region" description="Helical" evidence="2">
    <location>
        <begin position="311"/>
        <end position="330"/>
    </location>
</feature>
<dbReference type="AlphaFoldDB" id="A0A916THZ3"/>
<reference evidence="3" key="2">
    <citation type="submission" date="2020-09" db="EMBL/GenBank/DDBJ databases">
        <authorList>
            <person name="Sun Q."/>
            <person name="Zhou Y."/>
        </authorList>
    </citation>
    <scope>NUCLEOTIDE SEQUENCE</scope>
    <source>
        <strain evidence="3">CGMCC 1.12827</strain>
    </source>
</reference>
<dbReference type="Proteomes" id="UP000621454">
    <property type="component" value="Unassembled WGS sequence"/>
</dbReference>
<evidence type="ECO:0000256" key="1">
    <source>
        <dbReference type="SAM" id="MobiDB-lite"/>
    </source>
</evidence>
<feature type="transmembrane region" description="Helical" evidence="2">
    <location>
        <begin position="119"/>
        <end position="137"/>
    </location>
</feature>
<dbReference type="RefSeq" id="WP_188588098.1">
    <property type="nucleotide sequence ID" value="NZ_BMGC01000037.1"/>
</dbReference>
<keyword evidence="4" id="KW-1185">Reference proteome</keyword>
<dbReference type="InterPro" id="IPR036259">
    <property type="entry name" value="MFS_trans_sf"/>
</dbReference>
<feature type="transmembrane region" description="Helical" evidence="2">
    <location>
        <begin position="216"/>
        <end position="236"/>
    </location>
</feature>
<dbReference type="InterPro" id="IPR039672">
    <property type="entry name" value="MFS_2"/>
</dbReference>
<accession>A0A916THZ3</accession>